<evidence type="ECO:0000313" key="5">
    <source>
        <dbReference type="Proteomes" id="UP000005018"/>
    </source>
</evidence>
<dbReference type="HOGENOM" id="CLU_1224609_0_0_1"/>
<feature type="transmembrane region" description="Helical" evidence="3">
    <location>
        <begin position="180"/>
        <end position="200"/>
    </location>
</feature>
<dbReference type="EMBL" id="HE681721">
    <property type="protein sequence ID" value="CCG26010.1"/>
    <property type="molecule type" value="Genomic_DNA"/>
</dbReference>
<evidence type="ECO:0000256" key="1">
    <source>
        <dbReference type="SAM" id="Coils"/>
    </source>
</evidence>
<evidence type="ECO:0000313" key="4">
    <source>
        <dbReference type="EMBL" id="CCG26010.1"/>
    </source>
</evidence>
<dbReference type="Proteomes" id="UP000005018">
    <property type="component" value="Chromosome 3"/>
</dbReference>
<keyword evidence="1" id="KW-0175">Coiled coil</keyword>
<gene>
    <name evidence="4" type="ORF">CORT_0C06360</name>
</gene>
<dbReference type="AlphaFoldDB" id="H8X458"/>
<evidence type="ECO:0000256" key="2">
    <source>
        <dbReference type="SAM" id="MobiDB-lite"/>
    </source>
</evidence>
<keyword evidence="3" id="KW-1133">Transmembrane helix</keyword>
<dbReference type="KEGG" id="cot:CORT_0C06360"/>
<feature type="coiled-coil region" evidence="1">
    <location>
        <begin position="136"/>
        <end position="167"/>
    </location>
</feature>
<dbReference type="OrthoDB" id="4023024at2759"/>
<keyword evidence="3" id="KW-0472">Membrane</keyword>
<feature type="region of interest" description="Disordered" evidence="2">
    <location>
        <begin position="1"/>
        <end position="63"/>
    </location>
</feature>
<feature type="compositionally biased region" description="Polar residues" evidence="2">
    <location>
        <begin position="22"/>
        <end position="63"/>
    </location>
</feature>
<reference evidence="4 5" key="1">
    <citation type="journal article" date="2012" name="PLoS ONE">
        <title>Sequence and analysis of the genome of the pathogenic yeast Candida orthopsilosis.</title>
        <authorList>
            <person name="Riccombeni A."/>
            <person name="Vidanes G."/>
            <person name="Proux-Wera E."/>
            <person name="Wolfe K.H."/>
            <person name="Butler G."/>
        </authorList>
    </citation>
    <scope>NUCLEOTIDE SEQUENCE [LARGE SCALE GENOMIC DNA]</scope>
    <source>
        <strain evidence="4 5">Co 90-125</strain>
    </source>
</reference>
<accession>H8X458</accession>
<evidence type="ECO:0000256" key="3">
    <source>
        <dbReference type="SAM" id="Phobius"/>
    </source>
</evidence>
<keyword evidence="3" id="KW-0812">Transmembrane</keyword>
<name>H8X458_CANO9</name>
<dbReference type="GeneID" id="14539364"/>
<proteinExistence type="predicted"/>
<sequence>MNRQSHKQESFNLGDPLPLTYLPTNQTKSKPNRFTSLNDLSQGPTASSSHRTFSMPKNANNESNFRIFNRTPSIRRTNQNSIEERIKIKLTQLNQELDEVAHETTDFELIDIKLDEILDLIGDLKSQKGQTVNIQHDNNDTQVDELLKELESAKAKANLQNSKINTASTRLTTNVYKSRYWILVTVFIIALFFTSSVFAADFKYRYCYYFC</sequence>
<protein>
    <submittedName>
        <fullName evidence="4">Uncharacterized protein</fullName>
    </submittedName>
</protein>
<keyword evidence="5" id="KW-1185">Reference proteome</keyword>
<dbReference type="RefSeq" id="XP_003868914.1">
    <property type="nucleotide sequence ID" value="XM_003868866.1"/>
</dbReference>
<organism evidence="4 5">
    <name type="scientific">Candida orthopsilosis (strain 90-125)</name>
    <name type="common">Yeast</name>
    <dbReference type="NCBI Taxonomy" id="1136231"/>
    <lineage>
        <taxon>Eukaryota</taxon>
        <taxon>Fungi</taxon>
        <taxon>Dikarya</taxon>
        <taxon>Ascomycota</taxon>
        <taxon>Saccharomycotina</taxon>
        <taxon>Pichiomycetes</taxon>
        <taxon>Debaryomycetaceae</taxon>
        <taxon>Candida/Lodderomyces clade</taxon>
        <taxon>Candida</taxon>
    </lineage>
</organism>